<feature type="transmembrane region" description="Helical" evidence="16">
    <location>
        <begin position="169"/>
        <end position="191"/>
    </location>
</feature>
<dbReference type="GO" id="GO:0005743">
    <property type="term" value="C:mitochondrial inner membrane"/>
    <property type="evidence" value="ECO:0007669"/>
    <property type="project" value="UniProtKB-SubCell"/>
</dbReference>
<dbReference type="GO" id="GO:0015990">
    <property type="term" value="P:electron transport coupled proton transport"/>
    <property type="evidence" value="ECO:0007669"/>
    <property type="project" value="TreeGrafter"/>
</dbReference>
<feature type="transmembrane region" description="Helical" evidence="16">
    <location>
        <begin position="457"/>
        <end position="476"/>
    </location>
</feature>
<dbReference type="EC" id="7.1.1.2" evidence="2 16"/>
<evidence type="ECO:0000259" key="19">
    <source>
        <dbReference type="Pfam" id="PF06455"/>
    </source>
</evidence>
<evidence type="ECO:0000256" key="16">
    <source>
        <dbReference type="RuleBase" id="RU003404"/>
    </source>
</evidence>
<gene>
    <name evidence="21" type="primary">nad5</name>
</gene>
<feature type="transmembrane region" description="Helical" evidence="16">
    <location>
        <begin position="6"/>
        <end position="26"/>
    </location>
</feature>
<evidence type="ECO:0000256" key="7">
    <source>
        <dbReference type="ARBA" id="ARBA00022792"/>
    </source>
</evidence>
<evidence type="ECO:0000256" key="6">
    <source>
        <dbReference type="ARBA" id="ARBA00022692"/>
    </source>
</evidence>
<reference evidence="21" key="1">
    <citation type="submission" date="2023-11" db="EMBL/GenBank/DDBJ databases">
        <title>Species delimitation and phylogenetic relationships of the Prionospio complex (Annelida, Spionidae) in the Northeast Atlantic.</title>
        <authorList>
            <person name="Hektoen M.M."/>
            <person name="Bakken T."/>
            <person name="Radashevsky V.I."/>
            <person name="Ekrem T."/>
            <person name="Dunshea G."/>
        </authorList>
    </citation>
    <scope>NUCLEOTIDE SEQUENCE</scope>
    <source>
        <strain evidence="20">MH37</strain>
        <strain evidence="21">MH38</strain>
    </source>
</reference>
<dbReference type="InterPro" id="IPR001516">
    <property type="entry name" value="Proton_antipo_N"/>
</dbReference>
<dbReference type="Pfam" id="PF00361">
    <property type="entry name" value="Proton_antipo_M"/>
    <property type="match status" value="1"/>
</dbReference>
<feature type="transmembrane region" description="Helical" evidence="16">
    <location>
        <begin position="375"/>
        <end position="396"/>
    </location>
</feature>
<keyword evidence="5" id="KW-0679">Respiratory chain</keyword>
<evidence type="ECO:0000256" key="12">
    <source>
        <dbReference type="ARBA" id="ARBA00023075"/>
    </source>
</evidence>
<feature type="transmembrane region" description="Helical" evidence="16">
    <location>
        <begin position="114"/>
        <end position="133"/>
    </location>
</feature>
<evidence type="ECO:0000259" key="17">
    <source>
        <dbReference type="Pfam" id="PF00361"/>
    </source>
</evidence>
<evidence type="ECO:0000256" key="10">
    <source>
        <dbReference type="ARBA" id="ARBA00022989"/>
    </source>
</evidence>
<evidence type="ECO:0000256" key="5">
    <source>
        <dbReference type="ARBA" id="ARBA00022660"/>
    </source>
</evidence>
<feature type="domain" description="NADH-Ubiquinone oxidoreductase (complex I) chain 5 N-terminal" evidence="18">
    <location>
        <begin position="48"/>
        <end position="90"/>
    </location>
</feature>
<organism evidence="21">
    <name type="scientific">Prionospio sanmartini</name>
    <dbReference type="NCBI Taxonomy" id="3050092"/>
    <lineage>
        <taxon>Eukaryota</taxon>
        <taxon>Metazoa</taxon>
        <taxon>Spiralia</taxon>
        <taxon>Lophotrochozoa</taxon>
        <taxon>Annelida</taxon>
        <taxon>Polychaeta</taxon>
        <taxon>Sedentaria</taxon>
        <taxon>Canalipalpata</taxon>
        <taxon>Spionida</taxon>
        <taxon>Spionidae</taxon>
        <taxon>Prionospio</taxon>
    </lineage>
</organism>
<evidence type="ECO:0000256" key="13">
    <source>
        <dbReference type="ARBA" id="ARBA00023128"/>
    </source>
</evidence>
<feature type="transmembrane region" description="Helical" evidence="16">
    <location>
        <begin position="270"/>
        <end position="296"/>
    </location>
</feature>
<keyword evidence="9" id="KW-0249">Electron transport</keyword>
<comment type="function">
    <text evidence="16">Core subunit of the mitochondrial membrane respiratory chain NADH dehydrogenase (Complex I) which catalyzes electron transfer from NADH through the respiratory chain, using ubiquinone as an electron acceptor. Essential for the catalytic activity and assembly of complex I.</text>
</comment>
<evidence type="ECO:0000259" key="18">
    <source>
        <dbReference type="Pfam" id="PF00662"/>
    </source>
</evidence>
<feature type="transmembrane region" description="Helical" evidence="16">
    <location>
        <begin position="60"/>
        <end position="78"/>
    </location>
</feature>
<dbReference type="EMBL" id="OR935915">
    <property type="protein sequence ID" value="WZB40531.1"/>
    <property type="molecule type" value="Genomic_DNA"/>
</dbReference>
<feature type="domain" description="NADH:quinone oxidoreductase/Mrp antiporter transmembrane" evidence="17">
    <location>
        <begin position="109"/>
        <end position="386"/>
    </location>
</feature>
<evidence type="ECO:0000256" key="8">
    <source>
        <dbReference type="ARBA" id="ARBA00022967"/>
    </source>
</evidence>
<evidence type="ECO:0000256" key="9">
    <source>
        <dbReference type="ARBA" id="ARBA00022982"/>
    </source>
</evidence>
<evidence type="ECO:0000256" key="14">
    <source>
        <dbReference type="ARBA" id="ARBA00023136"/>
    </source>
</evidence>
<keyword evidence="4 16" id="KW-0813">Transport</keyword>
<evidence type="ECO:0000256" key="4">
    <source>
        <dbReference type="ARBA" id="ARBA00022448"/>
    </source>
</evidence>
<name>A0AAU6QG48_9ANNE</name>
<keyword evidence="13 16" id="KW-0496">Mitochondrion</keyword>
<evidence type="ECO:0000256" key="2">
    <source>
        <dbReference type="ARBA" id="ARBA00012944"/>
    </source>
</evidence>
<feature type="transmembrane region" description="Helical" evidence="16">
    <location>
        <begin position="553"/>
        <end position="572"/>
    </location>
</feature>
<keyword evidence="6 16" id="KW-0812">Transmembrane</keyword>
<feature type="transmembrane region" description="Helical" evidence="16">
    <location>
        <begin position="302"/>
        <end position="320"/>
    </location>
</feature>
<evidence type="ECO:0000256" key="3">
    <source>
        <dbReference type="ARBA" id="ARBA00021096"/>
    </source>
</evidence>
<comment type="catalytic activity">
    <reaction evidence="15 16">
        <text>a ubiquinone + NADH + 5 H(+)(in) = a ubiquinol + NAD(+) + 4 H(+)(out)</text>
        <dbReference type="Rhea" id="RHEA:29091"/>
        <dbReference type="Rhea" id="RHEA-COMP:9565"/>
        <dbReference type="Rhea" id="RHEA-COMP:9566"/>
        <dbReference type="ChEBI" id="CHEBI:15378"/>
        <dbReference type="ChEBI" id="CHEBI:16389"/>
        <dbReference type="ChEBI" id="CHEBI:17976"/>
        <dbReference type="ChEBI" id="CHEBI:57540"/>
        <dbReference type="ChEBI" id="CHEBI:57945"/>
        <dbReference type="EC" id="7.1.1.2"/>
    </reaction>
</comment>
<comment type="subcellular location">
    <subcellularLocation>
        <location evidence="1">Mitochondrion inner membrane</location>
        <topology evidence="1">Multi-pass membrane protein</topology>
    </subcellularLocation>
</comment>
<keyword evidence="12 16" id="KW-0830">Ubiquinone</keyword>
<dbReference type="GO" id="GO:0003954">
    <property type="term" value="F:NADH dehydrogenase activity"/>
    <property type="evidence" value="ECO:0007669"/>
    <property type="project" value="TreeGrafter"/>
</dbReference>
<dbReference type="PANTHER" id="PTHR42829">
    <property type="entry name" value="NADH-UBIQUINONE OXIDOREDUCTASE CHAIN 5"/>
    <property type="match status" value="1"/>
</dbReference>
<feature type="transmembrane region" description="Helical" evidence="16">
    <location>
        <begin position="212"/>
        <end position="233"/>
    </location>
</feature>
<protein>
    <recommendedName>
        <fullName evidence="3 16">NADH-ubiquinone oxidoreductase chain 5</fullName>
        <ecNumber evidence="2 16">7.1.1.2</ecNumber>
    </recommendedName>
</protein>
<dbReference type="Pfam" id="PF00662">
    <property type="entry name" value="Proton_antipo_N"/>
    <property type="match status" value="1"/>
</dbReference>
<dbReference type="GO" id="GO:0008137">
    <property type="term" value="F:NADH dehydrogenase (ubiquinone) activity"/>
    <property type="evidence" value="ECO:0007669"/>
    <property type="project" value="UniProtKB-EC"/>
</dbReference>
<keyword evidence="14 16" id="KW-0472">Membrane</keyword>
<evidence type="ECO:0000256" key="11">
    <source>
        <dbReference type="ARBA" id="ARBA00023027"/>
    </source>
</evidence>
<evidence type="ECO:0000256" key="1">
    <source>
        <dbReference type="ARBA" id="ARBA00004448"/>
    </source>
</evidence>
<geneLocation type="mitochondrion" evidence="21"/>
<evidence type="ECO:0000313" key="20">
    <source>
        <dbReference type="EMBL" id="WZB40518.1"/>
    </source>
</evidence>
<feature type="domain" description="NADH dehydrogenase subunit 5 C-terminal" evidence="19">
    <location>
        <begin position="391"/>
        <end position="570"/>
    </location>
</feature>
<keyword evidence="10 16" id="KW-1133">Transmembrane helix</keyword>
<dbReference type="InterPro" id="IPR010934">
    <property type="entry name" value="NADH_DH_su5_C"/>
</dbReference>
<dbReference type="PANTHER" id="PTHR42829:SF2">
    <property type="entry name" value="NADH-UBIQUINONE OXIDOREDUCTASE CHAIN 5"/>
    <property type="match status" value="1"/>
</dbReference>
<dbReference type="PRINTS" id="PR01434">
    <property type="entry name" value="NADHDHGNASE5"/>
</dbReference>
<sequence>MRSFSIPLLSAIFLYIIVFALMPLMLFSMSKNITVLADWTFFSACASPMNLTLIFDPKGLLFSVAVAFISANVMIFAHSYMSQDPFMARFIHLVLLFVASMNLLIFLPNLMTLLLGWDGLGLVSFLLVIYYQNPKSLAAGMITALTNRIGDVLILLSIGWALHQNQWNLMFFILEPWDKLICISLMFAAMTKSAQVPFSSWLPAAMAAPTPVSALVHSSTLVTAGVFLLIRFYPFLSSINMFNQMLLIFATATTLMAGMSANTECDMKKVIALSTLSQLGVMMISLGLGLPMFAFFHLLTHALFKALLFLCAGTLIHLHLHSQDLRFMGNITSSMPSISAALIVSNLALCGAPFLAGFYSKDLILEYSLSNPTNMVVVLLFFLATGLTVSYTARFLMAVVWGPMNISPSHPVSDTDIYCSFSTAMLSLGAIIGGASMNWFMMSPFTEPVLPLHMKTLALMVSAMGLFMGLTISSFASNNSSSLMNWNLQNHASCTMWFLAPLSTQKTMKHPFFMALMLTKYLDQGWEEMIGGQGTMSLILTSSSYSMTPQSHLITSYLSVALISIPCLLGIMA</sequence>
<dbReference type="Pfam" id="PF06455">
    <property type="entry name" value="NADH5_C"/>
    <property type="match status" value="1"/>
</dbReference>
<feature type="transmembrane region" description="Helical" evidence="16">
    <location>
        <begin position="90"/>
        <end position="108"/>
    </location>
</feature>
<evidence type="ECO:0000313" key="21">
    <source>
        <dbReference type="EMBL" id="WZB40531.1"/>
    </source>
</evidence>
<keyword evidence="7" id="KW-0999">Mitochondrion inner membrane</keyword>
<accession>A0AAU6QG48</accession>
<dbReference type="GO" id="GO:0042773">
    <property type="term" value="P:ATP synthesis coupled electron transport"/>
    <property type="evidence" value="ECO:0007669"/>
    <property type="project" value="InterPro"/>
</dbReference>
<comment type="similarity">
    <text evidence="16">Belongs to the complex I subunit 5 family.</text>
</comment>
<proteinExistence type="inferred from homology"/>
<dbReference type="InterPro" id="IPR001750">
    <property type="entry name" value="ND/Mrp_TM"/>
</dbReference>
<feature type="transmembrane region" description="Helical" evidence="16">
    <location>
        <begin position="340"/>
        <end position="360"/>
    </location>
</feature>
<dbReference type="EMBL" id="OR935914">
    <property type="protein sequence ID" value="WZB40518.1"/>
    <property type="molecule type" value="Genomic_DNA"/>
</dbReference>
<evidence type="ECO:0000256" key="15">
    <source>
        <dbReference type="ARBA" id="ARBA00049551"/>
    </source>
</evidence>
<feature type="transmembrane region" description="Helical" evidence="16">
    <location>
        <begin position="417"/>
        <end position="437"/>
    </location>
</feature>
<keyword evidence="11 16" id="KW-0520">NAD</keyword>
<feature type="transmembrane region" description="Helical" evidence="16">
    <location>
        <begin position="239"/>
        <end position="258"/>
    </location>
</feature>
<dbReference type="InterPro" id="IPR003945">
    <property type="entry name" value="NU5C-like"/>
</dbReference>
<keyword evidence="8" id="KW-1278">Translocase</keyword>
<dbReference type="AlphaFoldDB" id="A0AAU6QG48"/>
<feature type="transmembrane region" description="Helical" evidence="16">
    <location>
        <begin position="145"/>
        <end position="163"/>
    </location>
</feature>